<sequence length="211" mass="23977">MAVKSVKDTMKKGVLFIVCGPSGVGKTTLAQHLLESCDRLTPSVSYTTRAPRKGEVDGVDYHFVDEDAFVEMRDRDQFAEWARVHGNFYGTPVAGILQAWKDDRDVLFDIDYQGASQLQERFPEDARSVLVIPPSIQVLEKRLRGRATDADAVIAQRLDAARHELAQFELYDYIIENDDFDVALQRLTAIYQACTQQMPLFRNRMMELLGE</sequence>
<evidence type="ECO:0000256" key="8">
    <source>
        <dbReference type="ARBA" id="ARBA00030128"/>
    </source>
</evidence>
<gene>
    <name evidence="9" type="primary">gmk</name>
    <name evidence="11" type="ORF">DN745_10350</name>
</gene>
<evidence type="ECO:0000256" key="5">
    <source>
        <dbReference type="ARBA" id="ARBA00022741"/>
    </source>
</evidence>
<evidence type="ECO:0000256" key="3">
    <source>
        <dbReference type="ARBA" id="ARBA00016296"/>
    </source>
</evidence>
<feature type="binding site" evidence="9">
    <location>
        <begin position="20"/>
        <end position="27"/>
    </location>
    <ligand>
        <name>ATP</name>
        <dbReference type="ChEBI" id="CHEBI:30616"/>
    </ligand>
</feature>
<dbReference type="HAMAP" id="MF_00328">
    <property type="entry name" value="Guanylate_kinase"/>
    <property type="match status" value="1"/>
</dbReference>
<dbReference type="PROSITE" id="PS00856">
    <property type="entry name" value="GUANYLATE_KINASE_1"/>
    <property type="match status" value="1"/>
</dbReference>
<protein>
    <recommendedName>
        <fullName evidence="3 9">Guanylate kinase</fullName>
        <ecNumber evidence="2 9">2.7.4.8</ecNumber>
    </recommendedName>
    <alternativeName>
        <fullName evidence="8 9">GMP kinase</fullName>
    </alternativeName>
</protein>
<dbReference type="GO" id="GO:0005524">
    <property type="term" value="F:ATP binding"/>
    <property type="evidence" value="ECO:0007669"/>
    <property type="project" value="UniProtKB-UniRule"/>
</dbReference>
<keyword evidence="6 9" id="KW-0418">Kinase</keyword>
<evidence type="ECO:0000256" key="4">
    <source>
        <dbReference type="ARBA" id="ARBA00022679"/>
    </source>
</evidence>
<accession>A0A2Z4FL76</accession>
<name>A0A2Z4FL76_9DELT</name>
<dbReference type="SMART" id="SM00072">
    <property type="entry name" value="GuKc"/>
    <property type="match status" value="1"/>
</dbReference>
<dbReference type="PANTHER" id="PTHR23117">
    <property type="entry name" value="GUANYLATE KINASE-RELATED"/>
    <property type="match status" value="1"/>
</dbReference>
<dbReference type="PANTHER" id="PTHR23117:SF13">
    <property type="entry name" value="GUANYLATE KINASE"/>
    <property type="match status" value="1"/>
</dbReference>
<comment type="function">
    <text evidence="9">Essential for recycling GMP and indirectly, cGMP.</text>
</comment>
<keyword evidence="7 9" id="KW-0067">ATP-binding</keyword>
<dbReference type="KEGG" id="bsed:DN745_10350"/>
<dbReference type="Gene3D" id="3.40.50.300">
    <property type="entry name" value="P-loop containing nucleotide triphosphate hydrolases"/>
    <property type="match status" value="2"/>
</dbReference>
<dbReference type="AlphaFoldDB" id="A0A2Z4FL76"/>
<evidence type="ECO:0000256" key="1">
    <source>
        <dbReference type="ARBA" id="ARBA00005790"/>
    </source>
</evidence>
<evidence type="ECO:0000259" key="10">
    <source>
        <dbReference type="PROSITE" id="PS50052"/>
    </source>
</evidence>
<dbReference type="NCBIfam" id="TIGR03263">
    <property type="entry name" value="guanyl_kin"/>
    <property type="match status" value="1"/>
</dbReference>
<organism evidence="11 12">
    <name type="scientific">Bradymonas sediminis</name>
    <dbReference type="NCBI Taxonomy" id="1548548"/>
    <lineage>
        <taxon>Bacteria</taxon>
        <taxon>Deltaproteobacteria</taxon>
        <taxon>Bradymonadales</taxon>
        <taxon>Bradymonadaceae</taxon>
        <taxon>Bradymonas</taxon>
    </lineage>
</organism>
<feature type="domain" description="Guanylate kinase-like" evidence="10">
    <location>
        <begin position="13"/>
        <end position="192"/>
    </location>
</feature>
<dbReference type="Proteomes" id="UP000249799">
    <property type="component" value="Chromosome"/>
</dbReference>
<evidence type="ECO:0000313" key="12">
    <source>
        <dbReference type="Proteomes" id="UP000249799"/>
    </source>
</evidence>
<dbReference type="GO" id="GO:0005829">
    <property type="term" value="C:cytosol"/>
    <property type="evidence" value="ECO:0007669"/>
    <property type="project" value="TreeGrafter"/>
</dbReference>
<dbReference type="Pfam" id="PF00625">
    <property type="entry name" value="Guanylate_kin"/>
    <property type="match status" value="1"/>
</dbReference>
<dbReference type="InterPro" id="IPR017665">
    <property type="entry name" value="Guanylate_kinase"/>
</dbReference>
<evidence type="ECO:0000256" key="2">
    <source>
        <dbReference type="ARBA" id="ARBA00012961"/>
    </source>
</evidence>
<evidence type="ECO:0000256" key="7">
    <source>
        <dbReference type="ARBA" id="ARBA00022840"/>
    </source>
</evidence>
<keyword evidence="5 9" id="KW-0547">Nucleotide-binding</keyword>
<dbReference type="CDD" id="cd00071">
    <property type="entry name" value="GMPK"/>
    <property type="match status" value="1"/>
</dbReference>
<dbReference type="InterPro" id="IPR008145">
    <property type="entry name" value="GK/Ca_channel_bsu"/>
</dbReference>
<evidence type="ECO:0000256" key="6">
    <source>
        <dbReference type="ARBA" id="ARBA00022777"/>
    </source>
</evidence>
<dbReference type="Gene3D" id="3.30.63.10">
    <property type="entry name" value="Guanylate Kinase phosphate binding domain"/>
    <property type="match status" value="1"/>
</dbReference>
<keyword evidence="9" id="KW-0963">Cytoplasm</keyword>
<comment type="catalytic activity">
    <reaction evidence="9">
        <text>GMP + ATP = GDP + ADP</text>
        <dbReference type="Rhea" id="RHEA:20780"/>
        <dbReference type="ChEBI" id="CHEBI:30616"/>
        <dbReference type="ChEBI" id="CHEBI:58115"/>
        <dbReference type="ChEBI" id="CHEBI:58189"/>
        <dbReference type="ChEBI" id="CHEBI:456216"/>
        <dbReference type="EC" id="2.7.4.8"/>
    </reaction>
</comment>
<dbReference type="OrthoDB" id="9808150at2"/>
<dbReference type="EC" id="2.7.4.8" evidence="2 9"/>
<dbReference type="InterPro" id="IPR020590">
    <property type="entry name" value="Guanylate_kinase_CS"/>
</dbReference>
<dbReference type="SUPFAM" id="SSF52540">
    <property type="entry name" value="P-loop containing nucleoside triphosphate hydrolases"/>
    <property type="match status" value="1"/>
</dbReference>
<proteinExistence type="inferred from homology"/>
<dbReference type="PROSITE" id="PS50052">
    <property type="entry name" value="GUANYLATE_KINASE_2"/>
    <property type="match status" value="1"/>
</dbReference>
<keyword evidence="4 9" id="KW-0808">Transferase</keyword>
<dbReference type="RefSeq" id="WP_111334604.1">
    <property type="nucleotide sequence ID" value="NZ_CP030032.1"/>
</dbReference>
<dbReference type="FunFam" id="3.30.63.10:FF:000002">
    <property type="entry name" value="Guanylate kinase 1"/>
    <property type="match status" value="1"/>
</dbReference>
<dbReference type="InterPro" id="IPR008144">
    <property type="entry name" value="Guanylate_kin-like_dom"/>
</dbReference>
<keyword evidence="12" id="KW-1185">Reference proteome</keyword>
<evidence type="ECO:0000313" key="11">
    <source>
        <dbReference type="EMBL" id="AWV89719.1"/>
    </source>
</evidence>
<dbReference type="GO" id="GO:0004385">
    <property type="term" value="F:GMP kinase activity"/>
    <property type="evidence" value="ECO:0007669"/>
    <property type="project" value="UniProtKB-UniRule"/>
</dbReference>
<dbReference type="EMBL" id="CP030032">
    <property type="protein sequence ID" value="AWV89719.1"/>
    <property type="molecule type" value="Genomic_DNA"/>
</dbReference>
<evidence type="ECO:0000256" key="9">
    <source>
        <dbReference type="HAMAP-Rule" id="MF_00328"/>
    </source>
</evidence>
<reference evidence="11 12" key="1">
    <citation type="submission" date="2018-06" db="EMBL/GenBank/DDBJ databases">
        <title>Lujinxingia sediminis gen. nov. sp. nov., a new facultative anaerobic member of the class Deltaproteobacteria, and proposal of Lujinxingaceae fam. nov.</title>
        <authorList>
            <person name="Guo L.-Y."/>
            <person name="Li C.-M."/>
            <person name="Wang S."/>
            <person name="Du Z.-J."/>
        </authorList>
    </citation>
    <scope>NUCLEOTIDE SEQUENCE [LARGE SCALE GENOMIC DNA]</scope>
    <source>
        <strain evidence="11 12">FA350</strain>
    </source>
</reference>
<comment type="subcellular location">
    <subcellularLocation>
        <location evidence="9">Cytoplasm</location>
    </subcellularLocation>
</comment>
<dbReference type="InterPro" id="IPR027417">
    <property type="entry name" value="P-loop_NTPase"/>
</dbReference>
<comment type="similarity">
    <text evidence="1 9">Belongs to the guanylate kinase family.</text>
</comment>